<proteinExistence type="predicted"/>
<dbReference type="AlphaFoldDB" id="A0A6G0N745"/>
<feature type="compositionally biased region" description="Polar residues" evidence="1">
    <location>
        <begin position="71"/>
        <end position="102"/>
    </location>
</feature>
<reference evidence="2 3" key="1">
    <citation type="submission" date="2018-09" db="EMBL/GenBank/DDBJ databases">
        <title>Genomic investigation of the strawberry pathogen Phytophthora fragariae indicates pathogenicity is determined by transcriptional variation in three key races.</title>
        <authorList>
            <person name="Adams T.M."/>
            <person name="Armitage A.D."/>
            <person name="Sobczyk M.K."/>
            <person name="Bates H.J."/>
            <person name="Dunwell J.M."/>
            <person name="Nellist C.F."/>
            <person name="Harrison R.J."/>
        </authorList>
    </citation>
    <scope>NUCLEOTIDE SEQUENCE [LARGE SCALE GENOMIC DNA]</scope>
    <source>
        <strain evidence="2 3">BC-23</strain>
    </source>
</reference>
<dbReference type="EMBL" id="QXGC01001824">
    <property type="protein sequence ID" value="KAE9195403.1"/>
    <property type="molecule type" value="Genomic_DNA"/>
</dbReference>
<protein>
    <submittedName>
        <fullName evidence="2">Uncharacterized protein</fullName>
    </submittedName>
</protein>
<organism evidence="2 3">
    <name type="scientific">Phytophthora fragariae</name>
    <dbReference type="NCBI Taxonomy" id="53985"/>
    <lineage>
        <taxon>Eukaryota</taxon>
        <taxon>Sar</taxon>
        <taxon>Stramenopiles</taxon>
        <taxon>Oomycota</taxon>
        <taxon>Peronosporomycetes</taxon>
        <taxon>Peronosporales</taxon>
        <taxon>Peronosporaceae</taxon>
        <taxon>Phytophthora</taxon>
    </lineage>
</organism>
<comment type="caution">
    <text evidence="2">The sequence shown here is derived from an EMBL/GenBank/DDBJ whole genome shotgun (WGS) entry which is preliminary data.</text>
</comment>
<dbReference type="Proteomes" id="UP000476176">
    <property type="component" value="Unassembled WGS sequence"/>
</dbReference>
<accession>A0A6G0N745</accession>
<name>A0A6G0N745_9STRA</name>
<gene>
    <name evidence="2" type="ORF">PF004_g20438</name>
</gene>
<evidence type="ECO:0000256" key="1">
    <source>
        <dbReference type="SAM" id="MobiDB-lite"/>
    </source>
</evidence>
<evidence type="ECO:0000313" key="2">
    <source>
        <dbReference type="EMBL" id="KAE9195403.1"/>
    </source>
</evidence>
<feature type="region of interest" description="Disordered" evidence="1">
    <location>
        <begin position="62"/>
        <end position="118"/>
    </location>
</feature>
<evidence type="ECO:0000313" key="3">
    <source>
        <dbReference type="Proteomes" id="UP000476176"/>
    </source>
</evidence>
<sequence>MTNFLPWQATVLTNWFAACWPAGLAVRMGTFDIGTVGFLAHRLRNVYYGPCFKSDRSISSTSRTATHHCPHQSTHTYPHTAHTETQTNSKHVVGTSVPTATTRPPRYNRQTRRALPPQ</sequence>